<dbReference type="EC" id="2.3.1.-" evidence="2"/>
<proteinExistence type="predicted"/>
<keyword evidence="2" id="KW-0808">Transferase</keyword>
<dbReference type="InterPro" id="IPR038740">
    <property type="entry name" value="BioF2-like_GNAT_dom"/>
</dbReference>
<dbReference type="Pfam" id="PF13480">
    <property type="entry name" value="Acetyltransf_6"/>
    <property type="match status" value="1"/>
</dbReference>
<organism evidence="2 3">
    <name type="scientific">Hoeflea poritis</name>
    <dbReference type="NCBI Taxonomy" id="2993659"/>
    <lineage>
        <taxon>Bacteria</taxon>
        <taxon>Pseudomonadati</taxon>
        <taxon>Pseudomonadota</taxon>
        <taxon>Alphaproteobacteria</taxon>
        <taxon>Hyphomicrobiales</taxon>
        <taxon>Rhizobiaceae</taxon>
        <taxon>Hoeflea</taxon>
    </lineage>
</organism>
<protein>
    <submittedName>
        <fullName evidence="2">GNAT family N-acetyltransferase</fullName>
        <ecNumber evidence="2">2.3.1.-</ecNumber>
    </submittedName>
</protein>
<dbReference type="EMBL" id="JAPJZH010000005">
    <property type="protein sequence ID" value="MDA4845835.1"/>
    <property type="molecule type" value="Genomic_DNA"/>
</dbReference>
<keyword evidence="2" id="KW-0012">Acyltransferase</keyword>
<evidence type="ECO:0000313" key="2">
    <source>
        <dbReference type="EMBL" id="MDA4845835.1"/>
    </source>
</evidence>
<keyword evidence="3" id="KW-1185">Reference proteome</keyword>
<dbReference type="Proteomes" id="UP001148313">
    <property type="component" value="Unassembled WGS sequence"/>
</dbReference>
<dbReference type="RefSeq" id="WP_271089515.1">
    <property type="nucleotide sequence ID" value="NZ_JAPJZH010000005.1"/>
</dbReference>
<dbReference type="SUPFAM" id="SSF55729">
    <property type="entry name" value="Acyl-CoA N-acyltransferases (Nat)"/>
    <property type="match status" value="1"/>
</dbReference>
<dbReference type="GO" id="GO:0016746">
    <property type="term" value="F:acyltransferase activity"/>
    <property type="evidence" value="ECO:0007669"/>
    <property type="project" value="UniProtKB-KW"/>
</dbReference>
<name>A0ABT4VNV6_9HYPH</name>
<evidence type="ECO:0000313" key="3">
    <source>
        <dbReference type="Proteomes" id="UP001148313"/>
    </source>
</evidence>
<dbReference type="Gene3D" id="3.40.630.30">
    <property type="match status" value="1"/>
</dbReference>
<comment type="caution">
    <text evidence="2">The sequence shown here is derived from an EMBL/GenBank/DDBJ whole genome shotgun (WGS) entry which is preliminary data.</text>
</comment>
<reference evidence="2" key="1">
    <citation type="submission" date="2022-11" db="EMBL/GenBank/DDBJ databases">
        <title>Hoeflea poritis sp. nov., isolated from scleractinian coral Porites lutea.</title>
        <authorList>
            <person name="Zhang G."/>
            <person name="Wei Q."/>
            <person name="Cai L."/>
        </authorList>
    </citation>
    <scope>NUCLEOTIDE SEQUENCE</scope>
    <source>
        <strain evidence="2">E7-10</strain>
    </source>
</reference>
<feature type="domain" description="BioF2-like acetyltransferase" evidence="1">
    <location>
        <begin position="222"/>
        <end position="344"/>
    </location>
</feature>
<gene>
    <name evidence="2" type="ORF">OOZ53_10780</name>
</gene>
<evidence type="ECO:0000259" key="1">
    <source>
        <dbReference type="Pfam" id="PF13480"/>
    </source>
</evidence>
<dbReference type="InterPro" id="IPR016181">
    <property type="entry name" value="Acyl_CoA_acyltransferase"/>
</dbReference>
<accession>A0ABT4VNV6</accession>
<sequence>MSSNPFLQDEPGGAGGTAVTRIAGIDIERPAAETAVETGRPSRHLCVYPARAGYDLRRELDYLTHRAIEPNVFFSARFMAPAMPRLEDRQIRLMIMRDEDERRSRLRFLMPFSVERPGFSIGAPIIRSWANDYGPLGTPLLDQEGAAETLDDLLETLAGGALGLPSVLVIPSARLDGPFVQLLRAVAVSRGLPIAETDVSERPMLHSDLDGPAYLNRSLSAKHLRERRRQRRLLSERGALAYDVARQPRDVRERMEEFLALEADGWKGRRKTAMVVDRYRAAFAREAITDLAETDNVRIHTLNLDGEAIASMVVFVMSGTAYTWKTAYNEGFSAFSPGQLLMDNLTAIHLEDPNIAITDSCAAPDHPVMSRLWRERCRMGTLIVGTDPTRDRDVRQVETQLHLYNETRNMARKVRNRLRGLTRGR</sequence>